<dbReference type="OrthoDB" id="7205533at2"/>
<evidence type="ECO:0000256" key="1">
    <source>
        <dbReference type="ARBA" id="ARBA00022679"/>
    </source>
</evidence>
<evidence type="ECO:0000313" key="5">
    <source>
        <dbReference type="Proteomes" id="UP000050280"/>
    </source>
</evidence>
<dbReference type="EMBL" id="LDJX01000006">
    <property type="protein sequence ID" value="KPM31025.1"/>
    <property type="molecule type" value="Genomic_DNA"/>
</dbReference>
<keyword evidence="5" id="KW-1185">Reference proteome</keyword>
<feature type="domain" description="N-acetyltransferase" evidence="3">
    <location>
        <begin position="6"/>
        <end position="174"/>
    </location>
</feature>
<dbReference type="Proteomes" id="UP000050280">
    <property type="component" value="Unassembled WGS sequence"/>
</dbReference>
<dbReference type="PANTHER" id="PTHR43420:SF47">
    <property type="entry name" value="N-ACETYLTRANSFERASE DOMAIN-CONTAINING PROTEIN"/>
    <property type="match status" value="1"/>
</dbReference>
<dbReference type="CDD" id="cd04301">
    <property type="entry name" value="NAT_SF"/>
    <property type="match status" value="1"/>
</dbReference>
<accession>A0A0P7AZK5</accession>
<sequence>MKPAALTFEEVQKDQLHLLTQVAKNTFIAAFETQNNPEDFHSYISEAFAPERLQREWSNKHSTFYFCKLQKTLIGYFKTNIANAQTEFREKMGMELERIYVLSDYQNQGFGKQILDYVVQLANGMGKSYLWLGVWQENPRALSFYEAYGFQKIGTHPYDIGKDRQTDWLLRKNI</sequence>
<gene>
    <name evidence="4" type="ORF">I595_3005</name>
</gene>
<dbReference type="InterPro" id="IPR000182">
    <property type="entry name" value="GNAT_dom"/>
</dbReference>
<dbReference type="InterPro" id="IPR016181">
    <property type="entry name" value="Acyl_CoA_acyltransferase"/>
</dbReference>
<dbReference type="AlphaFoldDB" id="A0A0P7AZK5"/>
<dbReference type="STRING" id="1300341.I595_3005"/>
<dbReference type="Pfam" id="PF00583">
    <property type="entry name" value="Acetyltransf_1"/>
    <property type="match status" value="1"/>
</dbReference>
<protein>
    <submittedName>
        <fullName evidence="4">Putative N-acetyltransferase, GNAT family protein</fullName>
    </submittedName>
</protein>
<evidence type="ECO:0000313" key="4">
    <source>
        <dbReference type="EMBL" id="KPM31025.1"/>
    </source>
</evidence>
<dbReference type="GO" id="GO:0016747">
    <property type="term" value="F:acyltransferase activity, transferring groups other than amino-acyl groups"/>
    <property type="evidence" value="ECO:0007669"/>
    <property type="project" value="InterPro"/>
</dbReference>
<dbReference type="SUPFAM" id="SSF55729">
    <property type="entry name" value="Acyl-CoA N-acyltransferases (Nat)"/>
    <property type="match status" value="1"/>
</dbReference>
<reference evidence="4 5" key="1">
    <citation type="submission" date="2015-09" db="EMBL/GenBank/DDBJ databases">
        <title>Genome sequence of the marine flavobacterium Croceitalea dokdonensis DOKDO 023 that contains proton- and sodium-pumping rhodopsins.</title>
        <authorList>
            <person name="Kwon S.-K."/>
            <person name="Lee H.K."/>
            <person name="Kwak M.-J."/>
            <person name="Kim J.F."/>
        </authorList>
    </citation>
    <scope>NUCLEOTIDE SEQUENCE [LARGE SCALE GENOMIC DNA]</scope>
    <source>
        <strain evidence="4 5">DOKDO 023</strain>
    </source>
</reference>
<name>A0A0P7AZK5_9FLAO</name>
<evidence type="ECO:0000256" key="2">
    <source>
        <dbReference type="ARBA" id="ARBA00023315"/>
    </source>
</evidence>
<dbReference type="PROSITE" id="PS51186">
    <property type="entry name" value="GNAT"/>
    <property type="match status" value="1"/>
</dbReference>
<comment type="caution">
    <text evidence="4">The sequence shown here is derived from an EMBL/GenBank/DDBJ whole genome shotgun (WGS) entry which is preliminary data.</text>
</comment>
<dbReference type="Gene3D" id="3.40.630.30">
    <property type="match status" value="1"/>
</dbReference>
<keyword evidence="2" id="KW-0012">Acyltransferase</keyword>
<dbReference type="PANTHER" id="PTHR43420">
    <property type="entry name" value="ACETYLTRANSFERASE"/>
    <property type="match status" value="1"/>
</dbReference>
<dbReference type="InterPro" id="IPR050680">
    <property type="entry name" value="YpeA/RimI_acetyltransf"/>
</dbReference>
<organism evidence="4 5">
    <name type="scientific">Croceitalea dokdonensis DOKDO 023</name>
    <dbReference type="NCBI Taxonomy" id="1300341"/>
    <lineage>
        <taxon>Bacteria</taxon>
        <taxon>Pseudomonadati</taxon>
        <taxon>Bacteroidota</taxon>
        <taxon>Flavobacteriia</taxon>
        <taxon>Flavobacteriales</taxon>
        <taxon>Flavobacteriaceae</taxon>
        <taxon>Croceitalea</taxon>
    </lineage>
</organism>
<keyword evidence="1 4" id="KW-0808">Transferase</keyword>
<proteinExistence type="predicted"/>
<dbReference type="RefSeq" id="WP_054559995.1">
    <property type="nucleotide sequence ID" value="NZ_LDJX01000006.1"/>
</dbReference>
<evidence type="ECO:0000259" key="3">
    <source>
        <dbReference type="PROSITE" id="PS51186"/>
    </source>
</evidence>